<protein>
    <submittedName>
        <fullName evidence="17">TonB-dependent receptor</fullName>
    </submittedName>
</protein>
<dbReference type="Proteomes" id="UP000547058">
    <property type="component" value="Unassembled WGS sequence"/>
</dbReference>
<feature type="domain" description="Secretin/TonB short N-terminal" evidence="16">
    <location>
        <begin position="75"/>
        <end position="126"/>
    </location>
</feature>
<keyword evidence="9" id="KW-0406">Ion transport</keyword>
<name>A0A7W3IHU8_9GAMM</name>
<evidence type="ECO:0000256" key="11">
    <source>
        <dbReference type="ARBA" id="ARBA00023136"/>
    </source>
</evidence>
<dbReference type="Gene3D" id="3.55.50.30">
    <property type="match status" value="1"/>
</dbReference>
<comment type="similarity">
    <text evidence="2 14 15">Belongs to the TonB-dependent receptor family.</text>
</comment>
<keyword evidence="3 14" id="KW-0813">Transport</keyword>
<dbReference type="FunFam" id="2.170.130.10:FF:000001">
    <property type="entry name" value="Catecholate siderophore TonB-dependent receptor"/>
    <property type="match status" value="1"/>
</dbReference>
<dbReference type="CDD" id="cd01347">
    <property type="entry name" value="ligand_gated_channel"/>
    <property type="match status" value="1"/>
</dbReference>
<reference evidence="17 18" key="1">
    <citation type="submission" date="2020-08" db="EMBL/GenBank/DDBJ databases">
        <title>Stenotrophomonas tumulicola JCM 30961.</title>
        <authorList>
            <person name="Deng Y."/>
        </authorList>
    </citation>
    <scope>NUCLEOTIDE SEQUENCE [LARGE SCALE GENOMIC DNA]</scope>
    <source>
        <strain evidence="17 18">JCM 30961</strain>
    </source>
</reference>
<keyword evidence="11 14" id="KW-0472">Membrane</keyword>
<dbReference type="Pfam" id="PF00593">
    <property type="entry name" value="TonB_dep_Rec_b-barrel"/>
    <property type="match status" value="1"/>
</dbReference>
<evidence type="ECO:0000256" key="12">
    <source>
        <dbReference type="ARBA" id="ARBA00023170"/>
    </source>
</evidence>
<dbReference type="EMBL" id="JACGXS010000001">
    <property type="protein sequence ID" value="MBA8680989.1"/>
    <property type="molecule type" value="Genomic_DNA"/>
</dbReference>
<dbReference type="PANTHER" id="PTHR32552:SF68">
    <property type="entry name" value="FERRICHROME OUTER MEMBRANE TRANSPORTER_PHAGE RECEPTOR"/>
    <property type="match status" value="1"/>
</dbReference>
<keyword evidence="12 17" id="KW-0675">Receptor</keyword>
<evidence type="ECO:0000256" key="3">
    <source>
        <dbReference type="ARBA" id="ARBA00022448"/>
    </source>
</evidence>
<keyword evidence="5" id="KW-0410">Iron transport</keyword>
<sequence length="817" mass="88781">MPSPTSAHRSVRHVAAGDSLLRRGLLLALSTCPVALASPIPALAQSAPAAAVQAYDIPEGPLASSLRAVAARSNLLLTYDGATLRHLRAHPLRGQFTPDQALAALLADTPVQALKSADGSYHVGPRPAAAILPAPRPRHEEREAVTLSEIRVLAQRGEGYDTENTTTATRTGANLRDIAQSIQVVPRAVIDDQQLNDLTSVVMNVSGVQAGTTAGNRSESFTIRGFRSSYYAVDSVMLSPAIETNDSFRDLANIERVEVLKGPASVLYGRGDPGGLINLVTKKPQFTPEANYTVQVGSDDFYRGEIDVTGPLGEANELAYRLIGATQTSGGFRNQPEPFERTFLSAALGWEPGERTRATASVTWQRQNSQVDRGIVSVPKADGSGYTIDLPRDRFLGEDWATFESTRKELGYRIEHDVSDAITLRHMGHYDEGSLDLLGVNYNAVRVDPATGRRTVTRTAVEQHEKNHNHDVQFDMVARFSTGAVDHTAVIGLQYTDSYRFRTFFNSPLAAIDIDNPVHGARPTAFTQRPDREVNAETRALYLQDQIDIGETLNLLVGARFDHAKQTDAGLTSYGSDEKAWSPRVGLVWKPVPNVSLFADFTKSFQSKPEPTLTGEPIPAETGEQYEMGVKADLWNQRLTLTTAVFQLTRAHVAQQDAANPGYNLDAGEQRVRGVELDITGQLSDAWKIIGSAALTDSELIASSEFPVGNMLTNVPKRSGSIWATWEPNQGLGRGFGAGAGIQAASARWGDLDNLLDIGGYTRLDASVWYRFDPRRRLTLSLKNITNENYIESATSLVQVAPAAGRSVMVSFSGSFR</sequence>
<evidence type="ECO:0000313" key="18">
    <source>
        <dbReference type="Proteomes" id="UP000547058"/>
    </source>
</evidence>
<evidence type="ECO:0000256" key="8">
    <source>
        <dbReference type="ARBA" id="ARBA00023004"/>
    </source>
</evidence>
<dbReference type="InterPro" id="IPR011662">
    <property type="entry name" value="Secretin/TonB_short_N"/>
</dbReference>
<dbReference type="InterPro" id="IPR010105">
    <property type="entry name" value="TonB_sidphr_rcpt"/>
</dbReference>
<evidence type="ECO:0000256" key="6">
    <source>
        <dbReference type="ARBA" id="ARBA00022692"/>
    </source>
</evidence>
<evidence type="ECO:0000256" key="2">
    <source>
        <dbReference type="ARBA" id="ARBA00009810"/>
    </source>
</evidence>
<keyword evidence="8" id="KW-0408">Iron</keyword>
<dbReference type="Gene3D" id="2.40.170.20">
    <property type="entry name" value="TonB-dependent receptor, beta-barrel domain"/>
    <property type="match status" value="1"/>
</dbReference>
<organism evidence="17 18">
    <name type="scientific">Stenotrophomonas tumulicola</name>
    <dbReference type="NCBI Taxonomy" id="1685415"/>
    <lineage>
        <taxon>Bacteria</taxon>
        <taxon>Pseudomonadati</taxon>
        <taxon>Pseudomonadota</taxon>
        <taxon>Gammaproteobacteria</taxon>
        <taxon>Lysobacterales</taxon>
        <taxon>Lysobacteraceae</taxon>
        <taxon>Stenotrophomonas</taxon>
    </lineage>
</organism>
<keyword evidence="4 14" id="KW-1134">Transmembrane beta strand</keyword>
<dbReference type="SMART" id="SM00965">
    <property type="entry name" value="STN"/>
    <property type="match status" value="1"/>
</dbReference>
<dbReference type="GO" id="GO:0015891">
    <property type="term" value="P:siderophore transport"/>
    <property type="evidence" value="ECO:0007669"/>
    <property type="project" value="InterPro"/>
</dbReference>
<dbReference type="InterPro" id="IPR037066">
    <property type="entry name" value="Plug_dom_sf"/>
</dbReference>
<comment type="caution">
    <text evidence="17">The sequence shown here is derived from an EMBL/GenBank/DDBJ whole genome shotgun (WGS) entry which is preliminary data.</text>
</comment>
<accession>A0A7W3IHU8</accession>
<keyword evidence="13 14" id="KW-0998">Cell outer membrane</keyword>
<evidence type="ECO:0000256" key="13">
    <source>
        <dbReference type="ARBA" id="ARBA00023237"/>
    </source>
</evidence>
<keyword evidence="18" id="KW-1185">Reference proteome</keyword>
<keyword evidence="6 14" id="KW-0812">Transmembrane</keyword>
<dbReference type="InterPro" id="IPR012910">
    <property type="entry name" value="Plug_dom"/>
</dbReference>
<dbReference type="PROSITE" id="PS52016">
    <property type="entry name" value="TONB_DEPENDENT_REC_3"/>
    <property type="match status" value="1"/>
</dbReference>
<evidence type="ECO:0000256" key="15">
    <source>
        <dbReference type="RuleBase" id="RU003357"/>
    </source>
</evidence>
<evidence type="ECO:0000256" key="7">
    <source>
        <dbReference type="ARBA" id="ARBA00022729"/>
    </source>
</evidence>
<evidence type="ECO:0000256" key="9">
    <source>
        <dbReference type="ARBA" id="ARBA00023065"/>
    </source>
</evidence>
<evidence type="ECO:0000256" key="10">
    <source>
        <dbReference type="ARBA" id="ARBA00023077"/>
    </source>
</evidence>
<dbReference type="GO" id="GO:0038023">
    <property type="term" value="F:signaling receptor activity"/>
    <property type="evidence" value="ECO:0007669"/>
    <property type="project" value="InterPro"/>
</dbReference>
<dbReference type="InterPro" id="IPR036942">
    <property type="entry name" value="Beta-barrel_TonB_sf"/>
</dbReference>
<dbReference type="InterPro" id="IPR039426">
    <property type="entry name" value="TonB-dep_rcpt-like"/>
</dbReference>
<dbReference type="Gene3D" id="2.170.130.10">
    <property type="entry name" value="TonB-dependent receptor, plug domain"/>
    <property type="match status" value="1"/>
</dbReference>
<dbReference type="PANTHER" id="PTHR32552">
    <property type="entry name" value="FERRICHROME IRON RECEPTOR-RELATED"/>
    <property type="match status" value="1"/>
</dbReference>
<comment type="subcellular location">
    <subcellularLocation>
        <location evidence="1 14">Cell outer membrane</location>
        <topology evidence="1 14">Multi-pass membrane protein</topology>
    </subcellularLocation>
</comment>
<evidence type="ECO:0000256" key="4">
    <source>
        <dbReference type="ARBA" id="ARBA00022452"/>
    </source>
</evidence>
<evidence type="ECO:0000313" key="17">
    <source>
        <dbReference type="EMBL" id="MBA8680989.1"/>
    </source>
</evidence>
<evidence type="ECO:0000256" key="5">
    <source>
        <dbReference type="ARBA" id="ARBA00022496"/>
    </source>
</evidence>
<gene>
    <name evidence="17" type="ORF">H4O11_04115</name>
</gene>
<dbReference type="SUPFAM" id="SSF56935">
    <property type="entry name" value="Porins"/>
    <property type="match status" value="1"/>
</dbReference>
<dbReference type="FunFam" id="2.40.170.20:FF:000005">
    <property type="entry name" value="TonB-dependent siderophore receptor"/>
    <property type="match status" value="1"/>
</dbReference>
<evidence type="ECO:0000256" key="1">
    <source>
        <dbReference type="ARBA" id="ARBA00004571"/>
    </source>
</evidence>
<dbReference type="GO" id="GO:0009279">
    <property type="term" value="C:cell outer membrane"/>
    <property type="evidence" value="ECO:0007669"/>
    <property type="project" value="UniProtKB-SubCell"/>
</dbReference>
<dbReference type="NCBIfam" id="TIGR01783">
    <property type="entry name" value="TonB-siderophor"/>
    <property type="match status" value="1"/>
</dbReference>
<dbReference type="RefSeq" id="WP_182338170.1">
    <property type="nucleotide sequence ID" value="NZ_JACGXS010000001.1"/>
</dbReference>
<evidence type="ECO:0000259" key="16">
    <source>
        <dbReference type="SMART" id="SM00965"/>
    </source>
</evidence>
<keyword evidence="10 15" id="KW-0798">TonB box</keyword>
<dbReference type="AlphaFoldDB" id="A0A7W3IHU8"/>
<dbReference type="InterPro" id="IPR000531">
    <property type="entry name" value="Beta-barrel_TonB"/>
</dbReference>
<evidence type="ECO:0000256" key="14">
    <source>
        <dbReference type="PROSITE-ProRule" id="PRU01360"/>
    </source>
</evidence>
<dbReference type="Pfam" id="PF07715">
    <property type="entry name" value="Plug"/>
    <property type="match status" value="1"/>
</dbReference>
<proteinExistence type="inferred from homology"/>
<dbReference type="GO" id="GO:0015344">
    <property type="term" value="F:siderophore uptake transmembrane transporter activity"/>
    <property type="evidence" value="ECO:0007669"/>
    <property type="project" value="TreeGrafter"/>
</dbReference>
<keyword evidence="7" id="KW-0732">Signal</keyword>